<sequence length="67" mass="7586">MTLKEFREQKGLSQTELANRVGLKQTTISQYENGFRRPNLSMAKKIADALGMSLDDFACLSTFQNEI</sequence>
<dbReference type="SMART" id="SM00530">
    <property type="entry name" value="HTH_XRE"/>
    <property type="match status" value="1"/>
</dbReference>
<keyword evidence="4" id="KW-1185">Reference proteome</keyword>
<evidence type="ECO:0000256" key="1">
    <source>
        <dbReference type="ARBA" id="ARBA00023125"/>
    </source>
</evidence>
<comment type="caution">
    <text evidence="3">The sequence shown here is derived from an EMBL/GenBank/DDBJ whole genome shotgun (WGS) entry which is preliminary data.</text>
</comment>
<gene>
    <name evidence="3" type="ORF">C823_05687</name>
</gene>
<dbReference type="InterPro" id="IPR010982">
    <property type="entry name" value="Lambda_DNA-bd_dom_sf"/>
</dbReference>
<reference evidence="3 4" key="1">
    <citation type="journal article" date="2014" name="Genome Announc.">
        <title>Draft genome sequences of the altered schaedler flora, a defined bacterial community from gnotobiotic mice.</title>
        <authorList>
            <person name="Wannemuehler M.J."/>
            <person name="Overstreet A.M."/>
            <person name="Ward D.V."/>
            <person name="Phillips G.J."/>
        </authorList>
    </citation>
    <scope>NUCLEOTIDE SEQUENCE [LARGE SCALE GENOMIC DNA]</scope>
    <source>
        <strain evidence="3 4">ASF492</strain>
    </source>
</reference>
<dbReference type="EMBL" id="AQFT01000178">
    <property type="protein sequence ID" value="EMZ19052.1"/>
    <property type="molecule type" value="Genomic_DNA"/>
</dbReference>
<dbReference type="GO" id="GO:0003677">
    <property type="term" value="F:DNA binding"/>
    <property type="evidence" value="ECO:0007669"/>
    <property type="project" value="UniProtKB-KW"/>
</dbReference>
<accession>N1ZPX2</accession>
<dbReference type="CDD" id="cd00093">
    <property type="entry name" value="HTH_XRE"/>
    <property type="match status" value="1"/>
</dbReference>
<dbReference type="InterPro" id="IPR001387">
    <property type="entry name" value="Cro/C1-type_HTH"/>
</dbReference>
<dbReference type="eggNOG" id="COG1476">
    <property type="taxonomic scope" value="Bacteria"/>
</dbReference>
<dbReference type="PROSITE" id="PS50943">
    <property type="entry name" value="HTH_CROC1"/>
    <property type="match status" value="1"/>
</dbReference>
<evidence type="ECO:0000259" key="2">
    <source>
        <dbReference type="PROSITE" id="PS50943"/>
    </source>
</evidence>
<organism evidence="3 4">
    <name type="scientific">Eubacterium plexicaudatum ASF492</name>
    <dbReference type="NCBI Taxonomy" id="1235802"/>
    <lineage>
        <taxon>Bacteria</taxon>
        <taxon>Bacillati</taxon>
        <taxon>Bacillota</taxon>
        <taxon>Clostridia</taxon>
        <taxon>Eubacteriales</taxon>
        <taxon>Eubacteriaceae</taxon>
        <taxon>Eubacterium</taxon>
    </lineage>
</organism>
<dbReference type="STRING" id="1235802.C823_05687"/>
<dbReference type="HOGENOM" id="CLU_066192_62_3_9"/>
<proteinExistence type="predicted"/>
<dbReference type="Gene3D" id="1.10.260.40">
    <property type="entry name" value="lambda repressor-like DNA-binding domains"/>
    <property type="match status" value="1"/>
</dbReference>
<dbReference type="SUPFAM" id="SSF47413">
    <property type="entry name" value="lambda repressor-like DNA-binding domains"/>
    <property type="match status" value="1"/>
</dbReference>
<dbReference type="Proteomes" id="UP000012589">
    <property type="component" value="Unassembled WGS sequence"/>
</dbReference>
<dbReference type="AlphaFoldDB" id="N1ZPX2"/>
<dbReference type="Pfam" id="PF01381">
    <property type="entry name" value="HTH_3"/>
    <property type="match status" value="1"/>
</dbReference>
<dbReference type="PANTHER" id="PTHR46558:SF4">
    <property type="entry name" value="DNA-BIDING PHAGE PROTEIN"/>
    <property type="match status" value="1"/>
</dbReference>
<dbReference type="PANTHER" id="PTHR46558">
    <property type="entry name" value="TRACRIPTIONAL REGULATORY PROTEIN-RELATED-RELATED"/>
    <property type="match status" value="1"/>
</dbReference>
<dbReference type="OrthoDB" id="1778088at2"/>
<keyword evidence="1" id="KW-0238">DNA-binding</keyword>
<protein>
    <recommendedName>
        <fullName evidence="2">HTH cro/C1-type domain-containing protein</fullName>
    </recommendedName>
</protein>
<feature type="domain" description="HTH cro/C1-type" evidence="2">
    <location>
        <begin position="3"/>
        <end position="57"/>
    </location>
</feature>
<evidence type="ECO:0000313" key="4">
    <source>
        <dbReference type="Proteomes" id="UP000012589"/>
    </source>
</evidence>
<name>N1ZPX2_9FIRM</name>
<evidence type="ECO:0000313" key="3">
    <source>
        <dbReference type="EMBL" id="EMZ19052.1"/>
    </source>
</evidence>